<keyword evidence="8" id="KW-1185">Reference proteome</keyword>
<evidence type="ECO:0000256" key="3">
    <source>
        <dbReference type="ARBA" id="ARBA00022833"/>
    </source>
</evidence>
<accession>A0A1Y2HYR0</accession>
<dbReference type="GO" id="GO:0007033">
    <property type="term" value="P:vacuole organization"/>
    <property type="evidence" value="ECO:0007669"/>
    <property type="project" value="TreeGrafter"/>
</dbReference>
<evidence type="ECO:0000313" key="8">
    <source>
        <dbReference type="Proteomes" id="UP000193411"/>
    </source>
</evidence>
<keyword evidence="1" id="KW-0479">Metal-binding</keyword>
<dbReference type="OrthoDB" id="1845386at2759"/>
<name>A0A1Y2HYR0_9FUNG</name>
<dbReference type="GO" id="GO:0006886">
    <property type="term" value="P:intracellular protein transport"/>
    <property type="evidence" value="ECO:0007669"/>
    <property type="project" value="UniProtKB-UniRule"/>
</dbReference>
<keyword evidence="3" id="KW-0862">Zinc</keyword>
<sequence length="534" mass="57252">MDALRAYLGHVLEAKTKGGKVGGDSVEATMVAMWLFELLLEHLNEGQVDAQEARILEASVREFISKYHPYLEPRTVSQLCASYNRDPELLHFYIATHDHANILAYWIDRHEWDSALAVLERQIDTEMFYRFVPLLVEHAPARIAQILIAKSGAGAGAPGIDIVRLVGAYIKSSDPAVQKAAIPLMEHAVLVKNRTDPVLHNYLVQLYAHYGSARGPRGGAASGAATPKSTSTLGDEAQSSSSSSSSAALLAFLQSKPRHYHLDHALRVCHAAGQMDASIYLLTELDRVAQAVALALDRGNVTLAVELAKEGGEAGGDEVREHWLAIVKYLVDRGEIGRVLRMVRGSQVLRLEDVLGLLPEVSNMDDFRDDLVAVLEDYTQELAQLETNMDATFKSLEDLQRRAARASAPIARFDPSGTCDACNQPLMPTTAPSAIAGLASGLSAVSLSASAGIVRSVAASQRSGTGTSGPGGMVGSAHQQAVGGGWMAFGCGHIVHAIPCARSGAADCPVCGEVLLHELDVPLYDPLDRSWAIE</sequence>
<feature type="region of interest" description="Disordered" evidence="6">
    <location>
        <begin position="218"/>
        <end position="241"/>
    </location>
</feature>
<dbReference type="GO" id="GO:0005768">
    <property type="term" value="C:endosome"/>
    <property type="evidence" value="ECO:0007669"/>
    <property type="project" value="TreeGrafter"/>
</dbReference>
<keyword evidence="2" id="KW-0863">Zinc-finger</keyword>
<proteinExistence type="predicted"/>
<feature type="repeat" description="CHCR" evidence="4">
    <location>
        <begin position="153"/>
        <end position="339"/>
    </location>
</feature>
<evidence type="ECO:0000256" key="2">
    <source>
        <dbReference type="ARBA" id="ARBA00022771"/>
    </source>
</evidence>
<dbReference type="GO" id="GO:0006904">
    <property type="term" value="P:vesicle docking involved in exocytosis"/>
    <property type="evidence" value="ECO:0007669"/>
    <property type="project" value="TreeGrafter"/>
</dbReference>
<dbReference type="PANTHER" id="PTHR23323:SF26">
    <property type="entry name" value="VACUOLAR PROTEIN SORTING-ASSOCIATED PROTEIN 18 HOMOLOG"/>
    <property type="match status" value="1"/>
</dbReference>
<evidence type="ECO:0000256" key="4">
    <source>
        <dbReference type="PROSITE-ProRule" id="PRU01006"/>
    </source>
</evidence>
<dbReference type="GO" id="GO:0007032">
    <property type="term" value="P:endosome organization"/>
    <property type="evidence" value="ECO:0007669"/>
    <property type="project" value="TreeGrafter"/>
</dbReference>
<evidence type="ECO:0000256" key="1">
    <source>
        <dbReference type="ARBA" id="ARBA00022723"/>
    </source>
</evidence>
<dbReference type="Proteomes" id="UP000193411">
    <property type="component" value="Unassembled WGS sequence"/>
</dbReference>
<reference evidence="7 8" key="1">
    <citation type="submission" date="2016-07" db="EMBL/GenBank/DDBJ databases">
        <title>Pervasive Adenine N6-methylation of Active Genes in Fungi.</title>
        <authorList>
            <consortium name="DOE Joint Genome Institute"/>
            <person name="Mondo S.J."/>
            <person name="Dannebaum R.O."/>
            <person name="Kuo R.C."/>
            <person name="Labutti K."/>
            <person name="Haridas S."/>
            <person name="Kuo A."/>
            <person name="Salamov A."/>
            <person name="Ahrendt S.R."/>
            <person name="Lipzen A."/>
            <person name="Sullivan W."/>
            <person name="Andreopoulos W.B."/>
            <person name="Clum A."/>
            <person name="Lindquist E."/>
            <person name="Daum C."/>
            <person name="Ramamoorthy G.K."/>
            <person name="Gryganskyi A."/>
            <person name="Culley D."/>
            <person name="Magnuson J.K."/>
            <person name="James T.Y."/>
            <person name="O'Malley M.A."/>
            <person name="Stajich J.E."/>
            <person name="Spatafora J.W."/>
            <person name="Visel A."/>
            <person name="Grigoriev I.V."/>
        </authorList>
    </citation>
    <scope>NUCLEOTIDE SEQUENCE [LARGE SCALE GENOMIC DNA]</scope>
    <source>
        <strain evidence="7 8">PL171</strain>
    </source>
</reference>
<dbReference type="PROSITE" id="PS50236">
    <property type="entry name" value="CHCR"/>
    <property type="match status" value="1"/>
</dbReference>
<dbReference type="GO" id="GO:0030897">
    <property type="term" value="C:HOPS complex"/>
    <property type="evidence" value="ECO:0007669"/>
    <property type="project" value="TreeGrafter"/>
</dbReference>
<dbReference type="GO" id="GO:0008270">
    <property type="term" value="F:zinc ion binding"/>
    <property type="evidence" value="ECO:0007669"/>
    <property type="project" value="UniProtKB-KW"/>
</dbReference>
<comment type="caution">
    <text evidence="7">The sequence shown here is derived from an EMBL/GenBank/DDBJ whole genome shotgun (WGS) entry which is preliminary data.</text>
</comment>
<dbReference type="STRING" id="765915.A0A1Y2HYR0"/>
<dbReference type="EMBL" id="MCFL01000007">
    <property type="protein sequence ID" value="ORZ38873.1"/>
    <property type="molecule type" value="Genomic_DNA"/>
</dbReference>
<keyword evidence="5" id="KW-0175">Coiled coil</keyword>
<organism evidence="7 8">
    <name type="scientific">Catenaria anguillulae PL171</name>
    <dbReference type="NCBI Taxonomy" id="765915"/>
    <lineage>
        <taxon>Eukaryota</taxon>
        <taxon>Fungi</taxon>
        <taxon>Fungi incertae sedis</taxon>
        <taxon>Blastocladiomycota</taxon>
        <taxon>Blastocladiomycetes</taxon>
        <taxon>Blastocladiales</taxon>
        <taxon>Catenariaceae</taxon>
        <taxon>Catenaria</taxon>
    </lineage>
</organism>
<dbReference type="PANTHER" id="PTHR23323">
    <property type="entry name" value="VACUOLAR PROTEIN SORTING-ASSOCIATED PROTEIN"/>
    <property type="match status" value="1"/>
</dbReference>
<dbReference type="GO" id="GO:0048284">
    <property type="term" value="P:organelle fusion"/>
    <property type="evidence" value="ECO:0007669"/>
    <property type="project" value="TreeGrafter"/>
</dbReference>
<feature type="coiled-coil region" evidence="5">
    <location>
        <begin position="368"/>
        <end position="402"/>
    </location>
</feature>
<evidence type="ECO:0000313" key="7">
    <source>
        <dbReference type="EMBL" id="ORZ38873.1"/>
    </source>
</evidence>
<dbReference type="GO" id="GO:0030674">
    <property type="term" value="F:protein-macromolecule adaptor activity"/>
    <property type="evidence" value="ECO:0007669"/>
    <property type="project" value="TreeGrafter"/>
</dbReference>
<evidence type="ECO:0000256" key="5">
    <source>
        <dbReference type="SAM" id="Coils"/>
    </source>
</evidence>
<dbReference type="AlphaFoldDB" id="A0A1Y2HYR0"/>
<gene>
    <name evidence="7" type="ORF">BCR44DRAFT_1283262</name>
</gene>
<dbReference type="InterPro" id="IPR000547">
    <property type="entry name" value="Clathrin_H-chain/VPS_repeat"/>
</dbReference>
<evidence type="ECO:0000256" key="6">
    <source>
        <dbReference type="SAM" id="MobiDB-lite"/>
    </source>
</evidence>
<protein>
    <submittedName>
        <fullName evidence="7">Uncharacterized protein</fullName>
    </submittedName>
</protein>